<dbReference type="OrthoDB" id="568465at2"/>
<evidence type="ECO:0000313" key="2">
    <source>
        <dbReference type="EMBL" id="OUM19531.1"/>
    </source>
</evidence>
<feature type="domain" description="HTH-like" evidence="1">
    <location>
        <begin position="44"/>
        <end position="95"/>
    </location>
</feature>
<comment type="caution">
    <text evidence="2">The sequence shown here is derived from an EMBL/GenBank/DDBJ whole genome shotgun (WGS) entry which is preliminary data.</text>
</comment>
<gene>
    <name evidence="2" type="ORF">CBW42_12515</name>
</gene>
<evidence type="ECO:0000259" key="1">
    <source>
        <dbReference type="Pfam" id="PF13276"/>
    </source>
</evidence>
<dbReference type="Pfam" id="PF13276">
    <property type="entry name" value="HTH_21"/>
    <property type="match status" value="1"/>
</dbReference>
<protein>
    <recommendedName>
        <fullName evidence="1">HTH-like domain-containing protein</fullName>
    </recommendedName>
</protein>
<name>A0A252F1H8_9FIRM</name>
<dbReference type="Proteomes" id="UP000194903">
    <property type="component" value="Unassembled WGS sequence"/>
</dbReference>
<proteinExistence type="predicted"/>
<reference evidence="2 3" key="1">
    <citation type="submission" date="2017-05" db="EMBL/GenBank/DDBJ databases">
        <title>Butyricicoccus porcorum sp. nov. a butyrate-producing bacterium from the swine intestinal tract.</title>
        <authorList>
            <person name="Trachsel J."/>
            <person name="Humphrey S."/>
            <person name="Allen H.K."/>
        </authorList>
    </citation>
    <scope>NUCLEOTIDE SEQUENCE [LARGE SCALE GENOMIC DNA]</scope>
    <source>
        <strain evidence="2">BB10</strain>
    </source>
</reference>
<accession>A0A252F1H8</accession>
<dbReference type="EMBL" id="NHOC01000015">
    <property type="protein sequence ID" value="OUM19531.1"/>
    <property type="molecule type" value="Genomic_DNA"/>
</dbReference>
<keyword evidence="3" id="KW-1185">Reference proteome</keyword>
<dbReference type="InterPro" id="IPR025948">
    <property type="entry name" value="HTH-like_dom"/>
</dbReference>
<dbReference type="AlphaFoldDB" id="A0A252F1H8"/>
<sequence length="121" mass="14216">MIIDALKGKYALPALLSRLKMAKSSYYYQQAVMNKPDKYLSQRVQITSIFHENRGIYGYCRIYLALKRKEIMLSEKIICRIMKEEKLLVLCSNKRKQFVFGGNNARSREHDLTRFPFKSAV</sequence>
<evidence type="ECO:0000313" key="3">
    <source>
        <dbReference type="Proteomes" id="UP000194903"/>
    </source>
</evidence>
<organism evidence="2 3">
    <name type="scientific">Butyricicoccus porcorum</name>
    <dbReference type="NCBI Taxonomy" id="1945634"/>
    <lineage>
        <taxon>Bacteria</taxon>
        <taxon>Bacillati</taxon>
        <taxon>Bacillota</taxon>
        <taxon>Clostridia</taxon>
        <taxon>Eubacteriales</taxon>
        <taxon>Butyricicoccaceae</taxon>
        <taxon>Butyricicoccus</taxon>
    </lineage>
</organism>